<evidence type="ECO:0000256" key="5">
    <source>
        <dbReference type="ARBA" id="ARBA00023273"/>
    </source>
</evidence>
<dbReference type="Pfam" id="PF04712">
    <property type="entry name" value="Radial_spoke"/>
    <property type="match status" value="1"/>
</dbReference>
<sequence length="597" mass="68751">MSTSSFTTAATSYKSGISYRTRLSVSLKSANEDQLVEEMGVESHEEESSVPCERERETEIKDPTPKQILEMFQWNGENLYEHLKKLIDDLISKRPDNVISYFDQYSRNMRFKKPQFDPLLLLPNAVKLGKMYGLIYPTNEAENTLKAKVIFPWDYVYYFEEMGISLPREELYQITLALRKLGLIEGLSKIRFWGKIFGLERSYIVAECEMTHDEIVNRINMEKEEGEEEDESEEEEESILSNVDEPFGLSGFFKRKENDYIESREEGEEEDEIKPPVYKKLDRYVKPPVPRPVKLKPVKMVPEKTGEGVNKKAYYVCHEAGDEWNLLPNAKPEDIITARKIRKYFKGYLLSKVESYPPFIGTERELLRAQIARITAGTQISPLGYYQFGGGEEDEDAGEEVAEGDIVANLDYEAIPPQDLLKTEFWVHHAQHILRIGRTTYFKAPRTNEEEMEEEIHEHAGKKKEEIGPPLLTPLSEDVSMEMIQPWAIKTSSALLPATGVIAVRSNLWPGAYAFAKGRIFENIYIGWGMKLCVEGFNPHYIPKHQVEYEVGPEIMEMLDPTPEMEDEWREANKQRPIPIMTEEEGMGDADDEDADT</sequence>
<proteinExistence type="predicted"/>
<dbReference type="PANTHER" id="PTHR13159:SF0">
    <property type="entry name" value="RADIAL SPOKE HEAD 6 HOMOLOG A"/>
    <property type="match status" value="1"/>
</dbReference>
<dbReference type="EMBL" id="OV725082">
    <property type="protein sequence ID" value="CAH1404275.1"/>
    <property type="molecule type" value="Genomic_DNA"/>
</dbReference>
<evidence type="ECO:0000256" key="1">
    <source>
        <dbReference type="ARBA" id="ARBA00004430"/>
    </source>
</evidence>
<evidence type="ECO:0000256" key="2">
    <source>
        <dbReference type="ARBA" id="ARBA00022490"/>
    </source>
</evidence>
<dbReference type="Proteomes" id="UP001152798">
    <property type="component" value="Chromosome 6"/>
</dbReference>
<dbReference type="InterPro" id="IPR006802">
    <property type="entry name" value="Radial_spoke"/>
</dbReference>
<evidence type="ECO:0000256" key="4">
    <source>
        <dbReference type="ARBA" id="ARBA00023212"/>
    </source>
</evidence>
<keyword evidence="5" id="KW-0966">Cell projection</keyword>
<reference evidence="7" key="1">
    <citation type="submission" date="2022-01" db="EMBL/GenBank/DDBJ databases">
        <authorList>
            <person name="King R."/>
        </authorList>
    </citation>
    <scope>NUCLEOTIDE SEQUENCE</scope>
</reference>
<dbReference type="PANTHER" id="PTHR13159">
    <property type="entry name" value="RADIAL SPOKEHEAD-RELATED"/>
    <property type="match status" value="1"/>
</dbReference>
<dbReference type="AlphaFoldDB" id="A0A9P0MTU2"/>
<protein>
    <submittedName>
        <fullName evidence="7">Uncharacterized protein</fullName>
    </submittedName>
</protein>
<comment type="subcellular location">
    <subcellularLocation>
        <location evidence="1">Cytoplasm</location>
        <location evidence="1">Cytoskeleton</location>
        <location evidence="1">Cilium axoneme</location>
    </subcellularLocation>
</comment>
<feature type="region of interest" description="Disordered" evidence="6">
    <location>
        <begin position="564"/>
        <end position="597"/>
    </location>
</feature>
<feature type="region of interest" description="Disordered" evidence="6">
    <location>
        <begin position="221"/>
        <end position="240"/>
    </location>
</feature>
<feature type="compositionally biased region" description="Acidic residues" evidence="6">
    <location>
        <begin position="224"/>
        <end position="238"/>
    </location>
</feature>
<feature type="compositionally biased region" description="Basic and acidic residues" evidence="6">
    <location>
        <begin position="41"/>
        <end position="59"/>
    </location>
</feature>
<keyword evidence="2" id="KW-0963">Cytoplasm</keyword>
<keyword evidence="8" id="KW-1185">Reference proteome</keyword>
<evidence type="ECO:0000256" key="3">
    <source>
        <dbReference type="ARBA" id="ARBA00023069"/>
    </source>
</evidence>
<accession>A0A9P0MTU2</accession>
<evidence type="ECO:0000256" key="6">
    <source>
        <dbReference type="SAM" id="MobiDB-lite"/>
    </source>
</evidence>
<dbReference type="OrthoDB" id="272202at2759"/>
<gene>
    <name evidence="7" type="ORF">NEZAVI_LOCUS12713</name>
</gene>
<keyword evidence="4" id="KW-0206">Cytoskeleton</keyword>
<dbReference type="GO" id="GO:0035082">
    <property type="term" value="P:axoneme assembly"/>
    <property type="evidence" value="ECO:0007669"/>
    <property type="project" value="TreeGrafter"/>
</dbReference>
<keyword evidence="3" id="KW-0969">Cilium</keyword>
<evidence type="ECO:0000313" key="7">
    <source>
        <dbReference type="EMBL" id="CAH1404275.1"/>
    </source>
</evidence>
<evidence type="ECO:0000313" key="8">
    <source>
        <dbReference type="Proteomes" id="UP001152798"/>
    </source>
</evidence>
<feature type="region of interest" description="Disordered" evidence="6">
    <location>
        <begin position="38"/>
        <end position="59"/>
    </location>
</feature>
<organism evidence="7 8">
    <name type="scientific">Nezara viridula</name>
    <name type="common">Southern green stink bug</name>
    <name type="synonym">Cimex viridulus</name>
    <dbReference type="NCBI Taxonomy" id="85310"/>
    <lineage>
        <taxon>Eukaryota</taxon>
        <taxon>Metazoa</taxon>
        <taxon>Ecdysozoa</taxon>
        <taxon>Arthropoda</taxon>
        <taxon>Hexapoda</taxon>
        <taxon>Insecta</taxon>
        <taxon>Pterygota</taxon>
        <taxon>Neoptera</taxon>
        <taxon>Paraneoptera</taxon>
        <taxon>Hemiptera</taxon>
        <taxon>Heteroptera</taxon>
        <taxon>Panheteroptera</taxon>
        <taxon>Pentatomomorpha</taxon>
        <taxon>Pentatomoidea</taxon>
        <taxon>Pentatomidae</taxon>
        <taxon>Pentatominae</taxon>
        <taxon>Nezara</taxon>
    </lineage>
</organism>
<feature type="compositionally biased region" description="Acidic residues" evidence="6">
    <location>
        <begin position="582"/>
        <end position="597"/>
    </location>
</feature>
<name>A0A9P0MTU2_NEZVI</name>
<dbReference type="GO" id="GO:0001534">
    <property type="term" value="C:radial spoke"/>
    <property type="evidence" value="ECO:0007669"/>
    <property type="project" value="InterPro"/>
</dbReference>
<dbReference type="GO" id="GO:0060294">
    <property type="term" value="P:cilium movement involved in cell motility"/>
    <property type="evidence" value="ECO:0007669"/>
    <property type="project" value="InterPro"/>
</dbReference>